<comment type="caution">
    <text evidence="2">The sequence shown here is derived from an EMBL/GenBank/DDBJ whole genome shotgun (WGS) entry which is preliminary data.</text>
</comment>
<gene>
    <name evidence="2" type="ORF">M0R45_019511</name>
</gene>
<reference evidence="2 3" key="1">
    <citation type="journal article" date="2023" name="G3 (Bethesda)">
        <title>A chromosome-length genome assembly and annotation of blackberry (Rubus argutus, cv. 'Hillquist').</title>
        <authorList>
            <person name="Bruna T."/>
            <person name="Aryal R."/>
            <person name="Dudchenko O."/>
            <person name="Sargent D.J."/>
            <person name="Mead D."/>
            <person name="Buti M."/>
            <person name="Cavallini A."/>
            <person name="Hytonen T."/>
            <person name="Andres J."/>
            <person name="Pham M."/>
            <person name="Weisz D."/>
            <person name="Mascagni F."/>
            <person name="Usai G."/>
            <person name="Natali L."/>
            <person name="Bassil N."/>
            <person name="Fernandez G.E."/>
            <person name="Lomsadze A."/>
            <person name="Armour M."/>
            <person name="Olukolu B."/>
            <person name="Poorten T."/>
            <person name="Britton C."/>
            <person name="Davik J."/>
            <person name="Ashrafi H."/>
            <person name="Aiden E.L."/>
            <person name="Borodovsky M."/>
            <person name="Worthington M."/>
        </authorList>
    </citation>
    <scope>NUCLEOTIDE SEQUENCE [LARGE SCALE GENOMIC DNA]</scope>
    <source>
        <strain evidence="2">PI 553951</strain>
    </source>
</reference>
<feature type="compositionally biased region" description="Low complexity" evidence="1">
    <location>
        <begin position="133"/>
        <end position="163"/>
    </location>
</feature>
<sequence length="194" mass="20382">MGSQSNKRRLPSPQEHHHGLLCAASLVVAKPSQHSFAAGALSVLCHLLSSTHLPVVAVANPTQSPIKSVKPACSVQPARFLAVNLTLPKHAPLLRFQLTAAVFYVVVAASSPTSQPRRRNQSAQVASQPPTPLLLLASPTAQSSSSQSPPRRALSLPSTTAPPAGVPPPPSPQSLCRGISSARRMKEEKKIENG</sequence>
<evidence type="ECO:0000313" key="3">
    <source>
        <dbReference type="Proteomes" id="UP001457282"/>
    </source>
</evidence>
<evidence type="ECO:0000256" key="1">
    <source>
        <dbReference type="SAM" id="MobiDB-lite"/>
    </source>
</evidence>
<proteinExistence type="predicted"/>
<name>A0AAW1X990_RUBAR</name>
<feature type="region of interest" description="Disordered" evidence="1">
    <location>
        <begin position="113"/>
        <end position="177"/>
    </location>
</feature>
<organism evidence="2 3">
    <name type="scientific">Rubus argutus</name>
    <name type="common">Southern blackberry</name>
    <dbReference type="NCBI Taxonomy" id="59490"/>
    <lineage>
        <taxon>Eukaryota</taxon>
        <taxon>Viridiplantae</taxon>
        <taxon>Streptophyta</taxon>
        <taxon>Embryophyta</taxon>
        <taxon>Tracheophyta</taxon>
        <taxon>Spermatophyta</taxon>
        <taxon>Magnoliopsida</taxon>
        <taxon>eudicotyledons</taxon>
        <taxon>Gunneridae</taxon>
        <taxon>Pentapetalae</taxon>
        <taxon>rosids</taxon>
        <taxon>fabids</taxon>
        <taxon>Rosales</taxon>
        <taxon>Rosaceae</taxon>
        <taxon>Rosoideae</taxon>
        <taxon>Rosoideae incertae sedis</taxon>
        <taxon>Rubus</taxon>
    </lineage>
</organism>
<dbReference type="EMBL" id="JBEDUW010000004">
    <property type="protein sequence ID" value="KAK9932265.1"/>
    <property type="molecule type" value="Genomic_DNA"/>
</dbReference>
<accession>A0AAW1X990</accession>
<evidence type="ECO:0000313" key="2">
    <source>
        <dbReference type="EMBL" id="KAK9932265.1"/>
    </source>
</evidence>
<dbReference type="AlphaFoldDB" id="A0AAW1X990"/>
<keyword evidence="3" id="KW-1185">Reference proteome</keyword>
<dbReference type="Proteomes" id="UP001457282">
    <property type="component" value="Unassembled WGS sequence"/>
</dbReference>
<feature type="compositionally biased region" description="Polar residues" evidence="1">
    <location>
        <begin position="113"/>
        <end position="126"/>
    </location>
</feature>
<protein>
    <submittedName>
        <fullName evidence="2">Uncharacterized protein</fullName>
    </submittedName>
</protein>